<dbReference type="PANTHER" id="PTHR12147:SF26">
    <property type="entry name" value="PEPTIDASE M28 DOMAIN-CONTAINING PROTEIN"/>
    <property type="match status" value="1"/>
</dbReference>
<evidence type="ECO:0000313" key="3">
    <source>
        <dbReference type="EMBL" id="ADG66706.1"/>
    </source>
</evidence>
<evidence type="ECO:0000313" key="4">
    <source>
        <dbReference type="Proteomes" id="UP000002220"/>
    </source>
</evidence>
<dbReference type="EMBL" id="CP001744">
    <property type="protein sequence ID" value="ADG66706.1"/>
    <property type="molecule type" value="Genomic_DNA"/>
</dbReference>
<dbReference type="STRING" id="521674.Plim_0862"/>
<dbReference type="InterPro" id="IPR045175">
    <property type="entry name" value="M28_fam"/>
</dbReference>
<dbReference type="GO" id="GO:0008235">
    <property type="term" value="F:metalloexopeptidase activity"/>
    <property type="evidence" value="ECO:0007669"/>
    <property type="project" value="InterPro"/>
</dbReference>
<dbReference type="Proteomes" id="UP000002220">
    <property type="component" value="Chromosome"/>
</dbReference>
<dbReference type="eggNOG" id="COG0793">
    <property type="taxonomic scope" value="Bacteria"/>
</dbReference>
<keyword evidence="4" id="KW-1185">Reference proteome</keyword>
<dbReference type="InterPro" id="IPR007484">
    <property type="entry name" value="Peptidase_M28"/>
</dbReference>
<accession>D5SSF8</accession>
<dbReference type="AlphaFoldDB" id="D5SSF8"/>
<dbReference type="Pfam" id="PF04389">
    <property type="entry name" value="Peptidase_M28"/>
    <property type="match status" value="1"/>
</dbReference>
<dbReference type="InterPro" id="IPR041489">
    <property type="entry name" value="PDZ_6"/>
</dbReference>
<dbReference type="InterPro" id="IPR036034">
    <property type="entry name" value="PDZ_sf"/>
</dbReference>
<dbReference type="HOGENOM" id="CLU_019932_1_1_0"/>
<dbReference type="Gene3D" id="3.40.630.10">
    <property type="entry name" value="Zn peptidases"/>
    <property type="match status" value="1"/>
</dbReference>
<evidence type="ECO:0000259" key="2">
    <source>
        <dbReference type="Pfam" id="PF17820"/>
    </source>
</evidence>
<protein>
    <submittedName>
        <fullName evidence="3">Peptidase M28</fullName>
    </submittedName>
</protein>
<dbReference type="SUPFAM" id="SSF53187">
    <property type="entry name" value="Zn-dependent exopeptidases"/>
    <property type="match status" value="1"/>
</dbReference>
<reference evidence="3 4" key="1">
    <citation type="journal article" date="2010" name="Stand. Genomic Sci.">
        <title>Complete genome sequence of Planctomyces limnophilus type strain (Mu 290).</title>
        <authorList>
            <person name="Labutti K."/>
            <person name="Sikorski J."/>
            <person name="Schneider S."/>
            <person name="Nolan M."/>
            <person name="Lucas S."/>
            <person name="Glavina Del Rio T."/>
            <person name="Tice H."/>
            <person name="Cheng J.F."/>
            <person name="Goodwin L."/>
            <person name="Pitluck S."/>
            <person name="Liolios K."/>
            <person name="Ivanova N."/>
            <person name="Mavromatis K."/>
            <person name="Mikhailova N."/>
            <person name="Pati A."/>
            <person name="Chen A."/>
            <person name="Palaniappan K."/>
            <person name="Land M."/>
            <person name="Hauser L."/>
            <person name="Chang Y.J."/>
            <person name="Jeffries C.D."/>
            <person name="Tindall B.J."/>
            <person name="Rohde M."/>
            <person name="Goker M."/>
            <person name="Woyke T."/>
            <person name="Bristow J."/>
            <person name="Eisen J.A."/>
            <person name="Markowitz V."/>
            <person name="Hugenholtz P."/>
            <person name="Kyrpides N.C."/>
            <person name="Klenk H.P."/>
            <person name="Lapidus A."/>
        </authorList>
    </citation>
    <scope>NUCLEOTIDE SEQUENCE [LARGE SCALE GENOMIC DNA]</scope>
    <source>
        <strain evidence="4">ATCC 43296 / DSM 3776 / IFAM 1008 / 290</strain>
    </source>
</reference>
<organism evidence="3 4">
    <name type="scientific">Planctopirus limnophila (strain ATCC 43296 / DSM 3776 / IFAM 1008 / Mu 290)</name>
    <name type="common">Planctomyces limnophilus</name>
    <dbReference type="NCBI Taxonomy" id="521674"/>
    <lineage>
        <taxon>Bacteria</taxon>
        <taxon>Pseudomonadati</taxon>
        <taxon>Planctomycetota</taxon>
        <taxon>Planctomycetia</taxon>
        <taxon>Planctomycetales</taxon>
        <taxon>Planctomycetaceae</taxon>
        <taxon>Planctopirus</taxon>
    </lineage>
</organism>
<dbReference type="GO" id="GO:0006508">
    <property type="term" value="P:proteolysis"/>
    <property type="evidence" value="ECO:0007669"/>
    <property type="project" value="InterPro"/>
</dbReference>
<proteinExistence type="predicted"/>
<dbReference type="PANTHER" id="PTHR12147">
    <property type="entry name" value="METALLOPEPTIDASE M28 FAMILY MEMBER"/>
    <property type="match status" value="1"/>
</dbReference>
<evidence type="ECO:0000259" key="1">
    <source>
        <dbReference type="Pfam" id="PF04389"/>
    </source>
</evidence>
<sequence length="574" mass="62620">MNFGFPVSDSDQKRCGLSHDRRCEHAPSLKLWLCLLTLIACIGPGNDQTLHAAEAQVSPAEVLQKPDILTAANAEANAALNSKTHSSASSAESLSAESLIHRDAIRQTVGVLASDALEGRQAGSRGGQAAAAYLVTELKKTALEPAGTYQWYQEFGNNCRNILAKKTGSDPALREEVILLGAHFDHVGYGNVNNSRGGVGQIHNGADDNASGTSLLLSMARALDAHPPLRRTVIIAFWDSEENGLIGSTHWINSGLVRTDRIRAVINTDMVGRLRNDTVKVQGWRSMAGFREILARANQSSKLRIKFDDTVNSDSDHWPFYSRRIPALQVDTELHEDYHRPTDDADRLDFEGIERISRWIFRAVLALGNQDSLPAFRNEVFQESQRGIQYVTPLAATPPRLGLTWKNEPAEQGEILIDYVRPGSPAALAGIEVGERMISFGPFTELNTPRLKSLVVTAPPVVPVILRKPDGTQREVNLHLAGSAIRVGVATRSDSAMPQIVGVTDVIPFSPAATAGLVPGDWIYTVARQPVGSIQKWRQTADQMTEPTELEVENMGQLRKVIVTPILFNMSSGS</sequence>
<dbReference type="OrthoDB" id="9762302at2"/>
<dbReference type="SUPFAM" id="SSF50156">
    <property type="entry name" value="PDZ domain-like"/>
    <property type="match status" value="2"/>
</dbReference>
<name>D5SSF8_PLAL2</name>
<dbReference type="Gene3D" id="2.30.42.10">
    <property type="match status" value="1"/>
</dbReference>
<dbReference type="RefSeq" id="WP_013109137.1">
    <property type="nucleotide sequence ID" value="NC_014148.1"/>
</dbReference>
<gene>
    <name evidence="3" type="ordered locus">Plim_0862</name>
</gene>
<dbReference type="Pfam" id="PF17820">
    <property type="entry name" value="PDZ_6"/>
    <property type="match status" value="1"/>
</dbReference>
<dbReference type="eggNOG" id="COG2234">
    <property type="taxonomic scope" value="Bacteria"/>
</dbReference>
<feature type="domain" description="PDZ" evidence="2">
    <location>
        <begin position="503"/>
        <end position="539"/>
    </location>
</feature>
<dbReference type="KEGG" id="plm:Plim_0862"/>
<feature type="domain" description="Peptidase M28" evidence="1">
    <location>
        <begin position="161"/>
        <end position="361"/>
    </location>
</feature>